<dbReference type="Pfam" id="PF13730">
    <property type="entry name" value="HTH_36"/>
    <property type="match status" value="1"/>
</dbReference>
<protein>
    <submittedName>
        <fullName evidence="1">Helix-turn-helix domain-containing protein</fullName>
    </submittedName>
</protein>
<comment type="caution">
    <text evidence="1">The sequence shown here is derived from an EMBL/GenBank/DDBJ whole genome shotgun (WGS) entry which is preliminary data.</text>
</comment>
<organism evidence="1 2">
    <name type="scientific">Ruminococcus difficilis</name>
    <dbReference type="NCBI Taxonomy" id="2763069"/>
    <lineage>
        <taxon>Bacteria</taxon>
        <taxon>Bacillati</taxon>
        <taxon>Bacillota</taxon>
        <taxon>Clostridia</taxon>
        <taxon>Eubacteriales</taxon>
        <taxon>Oscillospiraceae</taxon>
        <taxon>Ruminococcus</taxon>
    </lineage>
</organism>
<evidence type="ECO:0000313" key="1">
    <source>
        <dbReference type="EMBL" id="MBK6087902.1"/>
    </source>
</evidence>
<reference evidence="1" key="1">
    <citation type="submission" date="2021-01" db="EMBL/GenBank/DDBJ databases">
        <title>Genome public.</title>
        <authorList>
            <person name="Liu C."/>
            <person name="Sun Q."/>
        </authorList>
    </citation>
    <scope>NUCLEOTIDE SEQUENCE</scope>
    <source>
        <strain evidence="1">M6</strain>
    </source>
</reference>
<proteinExistence type="predicted"/>
<sequence>MNKYATTPQGQYHGPLPVRNFFPLPNIIFDLGLTAEEIAVYAFLMKCEDRRTYTCYPSYKTIGDAIGKSRNTVIKYVNMLEEKELITKRKSFVITKDGKAWNGNLIFKIAPLRNEQDVYYYQQMWKRRNIPYFKPEKRRKRR</sequence>
<dbReference type="AlphaFoldDB" id="A0A934TYP3"/>
<accession>A0A934TYP3</accession>
<name>A0A934TYP3_9FIRM</name>
<dbReference type="InterPro" id="IPR036390">
    <property type="entry name" value="WH_DNA-bd_sf"/>
</dbReference>
<dbReference type="EMBL" id="JAEQMG010000042">
    <property type="protein sequence ID" value="MBK6087902.1"/>
    <property type="molecule type" value="Genomic_DNA"/>
</dbReference>
<dbReference type="InterPro" id="IPR036388">
    <property type="entry name" value="WH-like_DNA-bd_sf"/>
</dbReference>
<dbReference type="Gene3D" id="1.10.10.10">
    <property type="entry name" value="Winged helix-like DNA-binding domain superfamily/Winged helix DNA-binding domain"/>
    <property type="match status" value="1"/>
</dbReference>
<evidence type="ECO:0000313" key="2">
    <source>
        <dbReference type="Proteomes" id="UP000633365"/>
    </source>
</evidence>
<gene>
    <name evidence="1" type="ORF">JKK62_04420</name>
</gene>
<keyword evidence="2" id="KW-1185">Reference proteome</keyword>
<dbReference type="SUPFAM" id="SSF46785">
    <property type="entry name" value="Winged helix' DNA-binding domain"/>
    <property type="match status" value="1"/>
</dbReference>
<dbReference type="RefSeq" id="WP_092966195.1">
    <property type="nucleotide sequence ID" value="NZ_JAEQMG010000042.1"/>
</dbReference>
<dbReference type="Proteomes" id="UP000633365">
    <property type="component" value="Unassembled WGS sequence"/>
</dbReference>